<organism evidence="3 4">
    <name type="scientific">Biomphalaria pfeifferi</name>
    <name type="common">Bloodfluke planorb</name>
    <name type="synonym">Freshwater snail</name>
    <dbReference type="NCBI Taxonomy" id="112525"/>
    <lineage>
        <taxon>Eukaryota</taxon>
        <taxon>Metazoa</taxon>
        <taxon>Spiralia</taxon>
        <taxon>Lophotrochozoa</taxon>
        <taxon>Mollusca</taxon>
        <taxon>Gastropoda</taxon>
        <taxon>Heterobranchia</taxon>
        <taxon>Euthyneura</taxon>
        <taxon>Panpulmonata</taxon>
        <taxon>Hygrophila</taxon>
        <taxon>Lymnaeoidea</taxon>
        <taxon>Planorbidae</taxon>
        <taxon>Biomphalaria</taxon>
    </lineage>
</organism>
<dbReference type="CDD" id="cd00037">
    <property type="entry name" value="CLECT"/>
    <property type="match status" value="1"/>
</dbReference>
<dbReference type="EMBL" id="JASAOG010000262">
    <property type="protein sequence ID" value="KAK0041753.1"/>
    <property type="molecule type" value="Genomic_DNA"/>
</dbReference>
<dbReference type="SUPFAM" id="SSF56436">
    <property type="entry name" value="C-type lectin-like"/>
    <property type="match status" value="1"/>
</dbReference>
<gene>
    <name evidence="3" type="ORF">Bpfe_028795</name>
</gene>
<dbReference type="AlphaFoldDB" id="A0AAD8AUA5"/>
<dbReference type="SMART" id="SM00034">
    <property type="entry name" value="CLECT"/>
    <property type="match status" value="1"/>
</dbReference>
<reference evidence="3" key="1">
    <citation type="journal article" date="2023" name="PLoS Negl. Trop. Dis.">
        <title>A genome sequence for Biomphalaria pfeifferi, the major vector snail for the human-infecting parasite Schistosoma mansoni.</title>
        <authorList>
            <person name="Bu L."/>
            <person name="Lu L."/>
            <person name="Laidemitt M.R."/>
            <person name="Zhang S.M."/>
            <person name="Mutuku M."/>
            <person name="Mkoji G."/>
            <person name="Steinauer M."/>
            <person name="Loker E.S."/>
        </authorList>
    </citation>
    <scope>NUCLEOTIDE SEQUENCE</scope>
    <source>
        <strain evidence="3">KasaAsao</strain>
    </source>
</reference>
<dbReference type="Pfam" id="PF00059">
    <property type="entry name" value="Lectin_C"/>
    <property type="match status" value="1"/>
</dbReference>
<dbReference type="InterPro" id="IPR001304">
    <property type="entry name" value="C-type_lectin-like"/>
</dbReference>
<keyword evidence="1" id="KW-1133">Transmembrane helix</keyword>
<keyword evidence="1" id="KW-0472">Membrane</keyword>
<sequence length="279" mass="31319">MELARRVLRQRIVLLYILSCFNSVSSMSYLSGDFSSNIRPDMIKSAPIITMQLPTPIIPISESHYYKKLDLCLAPNSIGEGWTDSSAAACAITCKQVYESNCSSFIYDKITHLCTPAGLLSNVAPGPQQSPEGDLYVLDFEEIDLFGELSVYRSGQIRTLYFYNSTNANYTQAVETCTSLGSRLVTTATFNKFQFFADLVNSKGCNTWVGLSKRLAEEQLIWSDGQLFNWSAQASMFIRQQPDNVSNIHDCCYMSWTDKLLDQELCGVSMCFICEKICQ</sequence>
<comment type="caution">
    <text evidence="3">The sequence shown here is derived from an EMBL/GenBank/DDBJ whole genome shotgun (WGS) entry which is preliminary data.</text>
</comment>
<name>A0AAD8AUA5_BIOPF</name>
<protein>
    <submittedName>
        <fullName evidence="3">Collectin-10</fullName>
    </submittedName>
</protein>
<feature type="domain" description="C-type lectin" evidence="2">
    <location>
        <begin position="161"/>
        <end position="275"/>
    </location>
</feature>
<dbReference type="InterPro" id="IPR016187">
    <property type="entry name" value="CTDL_fold"/>
</dbReference>
<dbReference type="Gene3D" id="3.10.100.10">
    <property type="entry name" value="Mannose-Binding Protein A, subunit A"/>
    <property type="match status" value="1"/>
</dbReference>
<dbReference type="Proteomes" id="UP001233172">
    <property type="component" value="Unassembled WGS sequence"/>
</dbReference>
<proteinExistence type="predicted"/>
<evidence type="ECO:0000313" key="3">
    <source>
        <dbReference type="EMBL" id="KAK0041753.1"/>
    </source>
</evidence>
<evidence type="ECO:0000259" key="2">
    <source>
        <dbReference type="PROSITE" id="PS50041"/>
    </source>
</evidence>
<dbReference type="InterPro" id="IPR016186">
    <property type="entry name" value="C-type_lectin-like/link_sf"/>
</dbReference>
<dbReference type="PROSITE" id="PS50041">
    <property type="entry name" value="C_TYPE_LECTIN_2"/>
    <property type="match status" value="1"/>
</dbReference>
<evidence type="ECO:0000313" key="4">
    <source>
        <dbReference type="Proteomes" id="UP001233172"/>
    </source>
</evidence>
<feature type="transmembrane region" description="Helical" evidence="1">
    <location>
        <begin position="12"/>
        <end position="30"/>
    </location>
</feature>
<evidence type="ECO:0000256" key="1">
    <source>
        <dbReference type="SAM" id="Phobius"/>
    </source>
</evidence>
<reference evidence="3" key="2">
    <citation type="submission" date="2023-04" db="EMBL/GenBank/DDBJ databases">
        <authorList>
            <person name="Bu L."/>
            <person name="Lu L."/>
            <person name="Laidemitt M.R."/>
            <person name="Zhang S.M."/>
            <person name="Mutuku M."/>
            <person name="Mkoji G."/>
            <person name="Steinauer M."/>
            <person name="Loker E.S."/>
        </authorList>
    </citation>
    <scope>NUCLEOTIDE SEQUENCE</scope>
    <source>
        <strain evidence="3">KasaAsao</strain>
        <tissue evidence="3">Whole Snail</tissue>
    </source>
</reference>
<accession>A0AAD8AUA5</accession>
<keyword evidence="1" id="KW-0812">Transmembrane</keyword>
<keyword evidence="4" id="KW-1185">Reference proteome</keyword>